<protein>
    <recommendedName>
        <fullName evidence="2">SRA1/Sec31 domain-containing protein</fullName>
    </recommendedName>
</protein>
<evidence type="ECO:0000256" key="1">
    <source>
        <dbReference type="SAM" id="MobiDB-lite"/>
    </source>
</evidence>
<dbReference type="GO" id="GO:0003713">
    <property type="term" value="F:transcription coactivator activity"/>
    <property type="evidence" value="ECO:0007669"/>
    <property type="project" value="InterPro"/>
</dbReference>
<keyword evidence="4" id="KW-1185">Reference proteome</keyword>
<proteinExistence type="predicted"/>
<feature type="compositionally biased region" description="Basic and acidic residues" evidence="1">
    <location>
        <begin position="134"/>
        <end position="146"/>
    </location>
</feature>
<dbReference type="GO" id="GO:0005634">
    <property type="term" value="C:nucleus"/>
    <property type="evidence" value="ECO:0007669"/>
    <property type="project" value="TreeGrafter"/>
</dbReference>
<feature type="region of interest" description="Disordered" evidence="1">
    <location>
        <begin position="121"/>
        <end position="157"/>
    </location>
</feature>
<dbReference type="Pfam" id="PF07304">
    <property type="entry name" value="SRA1"/>
    <property type="match status" value="1"/>
</dbReference>
<dbReference type="PANTHER" id="PTHR18834">
    <property type="entry name" value="STEROID RECEPTOR RNA ACTIVATOR 1"/>
    <property type="match status" value="1"/>
</dbReference>
<dbReference type="AlphaFoldDB" id="A0AAV2H1K3"/>
<feature type="domain" description="SRA1/Sec31" evidence="2">
    <location>
        <begin position="1"/>
        <end position="70"/>
    </location>
</feature>
<dbReference type="PANTHER" id="PTHR18834:SF2">
    <property type="entry name" value="STEROID RECEPTOR RNA ACTIVATOR 1"/>
    <property type="match status" value="1"/>
</dbReference>
<evidence type="ECO:0000313" key="3">
    <source>
        <dbReference type="EMBL" id="CAL1527503.1"/>
    </source>
</evidence>
<dbReference type="EMBL" id="CAXITT010000018">
    <property type="protein sequence ID" value="CAL1527503.1"/>
    <property type="molecule type" value="Genomic_DNA"/>
</dbReference>
<sequence length="157" mass="16905">MLDDQWREDKLSEGAKIKLGCLACALKNKDLKQADNLHLALMVDHISEVSQWMVGVKRLINELKLSASSSATPNSKKVAALSSIESVADTRQVPGAVFLDTEELSTLKPVLMPEALVPGVGVVETDEGAPHSGEVSEPKQLQEQEKATGNTQSSKSR</sequence>
<evidence type="ECO:0000313" key="4">
    <source>
        <dbReference type="Proteomes" id="UP001497497"/>
    </source>
</evidence>
<accession>A0AAV2H1K3</accession>
<comment type="caution">
    <text evidence="3">The sequence shown here is derived from an EMBL/GenBank/DDBJ whole genome shotgun (WGS) entry which is preliminary data.</text>
</comment>
<dbReference type="GO" id="GO:0006357">
    <property type="term" value="P:regulation of transcription by RNA polymerase II"/>
    <property type="evidence" value="ECO:0007669"/>
    <property type="project" value="InterPro"/>
</dbReference>
<gene>
    <name evidence="3" type="ORF">GSLYS_00001680001</name>
</gene>
<reference evidence="3 4" key="1">
    <citation type="submission" date="2024-04" db="EMBL/GenBank/DDBJ databases">
        <authorList>
            <consortium name="Genoscope - CEA"/>
            <person name="William W."/>
        </authorList>
    </citation>
    <scope>NUCLEOTIDE SEQUENCE [LARGE SCALE GENOMIC DNA]</scope>
</reference>
<dbReference type="Gene3D" id="1.20.940.10">
    <property type="entry name" value="Functional domain of the splicing factor Prp18"/>
    <property type="match status" value="1"/>
</dbReference>
<dbReference type="InterPro" id="IPR040243">
    <property type="entry name" value="Steroid_recept_RNA_1"/>
</dbReference>
<feature type="compositionally biased region" description="Polar residues" evidence="1">
    <location>
        <begin position="147"/>
        <end position="157"/>
    </location>
</feature>
<evidence type="ECO:0000259" key="2">
    <source>
        <dbReference type="Pfam" id="PF07304"/>
    </source>
</evidence>
<dbReference type="InterPro" id="IPR009917">
    <property type="entry name" value="SRA1/Sec31"/>
</dbReference>
<dbReference type="Proteomes" id="UP001497497">
    <property type="component" value="Unassembled WGS sequence"/>
</dbReference>
<name>A0AAV2H1K3_LYMST</name>
<organism evidence="3 4">
    <name type="scientific">Lymnaea stagnalis</name>
    <name type="common">Great pond snail</name>
    <name type="synonym">Helix stagnalis</name>
    <dbReference type="NCBI Taxonomy" id="6523"/>
    <lineage>
        <taxon>Eukaryota</taxon>
        <taxon>Metazoa</taxon>
        <taxon>Spiralia</taxon>
        <taxon>Lophotrochozoa</taxon>
        <taxon>Mollusca</taxon>
        <taxon>Gastropoda</taxon>
        <taxon>Heterobranchia</taxon>
        <taxon>Euthyneura</taxon>
        <taxon>Panpulmonata</taxon>
        <taxon>Hygrophila</taxon>
        <taxon>Lymnaeoidea</taxon>
        <taxon>Lymnaeidae</taxon>
        <taxon>Lymnaea</taxon>
    </lineage>
</organism>